<dbReference type="InterPro" id="IPR051603">
    <property type="entry name" value="Zinc-ADH_QOR/CCCR"/>
</dbReference>
<dbReference type="InterPro" id="IPR036291">
    <property type="entry name" value="NAD(P)-bd_dom_sf"/>
</dbReference>
<name>A0A6J6EGA2_9ZZZZ</name>
<dbReference type="PANTHER" id="PTHR44154">
    <property type="entry name" value="QUINONE OXIDOREDUCTASE"/>
    <property type="match status" value="1"/>
</dbReference>
<evidence type="ECO:0000313" key="3">
    <source>
        <dbReference type="EMBL" id="CAB4572108.1"/>
    </source>
</evidence>
<dbReference type="SUPFAM" id="SSF51735">
    <property type="entry name" value="NAD(P)-binding Rossmann-fold domains"/>
    <property type="match status" value="1"/>
</dbReference>
<dbReference type="Gene3D" id="3.40.50.720">
    <property type="entry name" value="NAD(P)-binding Rossmann-like Domain"/>
    <property type="match status" value="1"/>
</dbReference>
<reference evidence="3" key="1">
    <citation type="submission" date="2020-05" db="EMBL/GenBank/DDBJ databases">
        <authorList>
            <person name="Chiriac C."/>
            <person name="Salcher M."/>
            <person name="Ghai R."/>
            <person name="Kavagutti S V."/>
        </authorList>
    </citation>
    <scope>NUCLEOTIDE SEQUENCE</scope>
</reference>
<proteinExistence type="predicted"/>
<dbReference type="Gene3D" id="3.90.180.10">
    <property type="entry name" value="Medium-chain alcohol dehydrogenases, catalytic domain"/>
    <property type="match status" value="1"/>
</dbReference>
<dbReference type="Pfam" id="PF00107">
    <property type="entry name" value="ADH_zinc_N"/>
    <property type="match status" value="1"/>
</dbReference>
<keyword evidence="1" id="KW-0521">NADP</keyword>
<dbReference type="InterPro" id="IPR013149">
    <property type="entry name" value="ADH-like_C"/>
</dbReference>
<evidence type="ECO:0000259" key="2">
    <source>
        <dbReference type="Pfam" id="PF00107"/>
    </source>
</evidence>
<dbReference type="PANTHER" id="PTHR44154:SF1">
    <property type="entry name" value="QUINONE OXIDOREDUCTASE"/>
    <property type="match status" value="1"/>
</dbReference>
<protein>
    <submittedName>
        <fullName evidence="3">Unannotated protein</fullName>
    </submittedName>
</protein>
<organism evidence="3">
    <name type="scientific">freshwater metagenome</name>
    <dbReference type="NCBI Taxonomy" id="449393"/>
    <lineage>
        <taxon>unclassified sequences</taxon>
        <taxon>metagenomes</taxon>
        <taxon>ecological metagenomes</taxon>
    </lineage>
</organism>
<accession>A0A6J6EGA2</accession>
<dbReference type="EMBL" id="CAEZTC010000230">
    <property type="protein sequence ID" value="CAB4572108.1"/>
    <property type="molecule type" value="Genomic_DNA"/>
</dbReference>
<feature type="domain" description="Alcohol dehydrogenase-like C-terminal" evidence="2">
    <location>
        <begin position="2"/>
        <end position="112"/>
    </location>
</feature>
<sequence>MSLARWMGAHVIATSRDADKRAEALRMGADQSIDTEAERWNVQADVVVESVGPATWEKSMRSLAPGGRLVVCGGTSGPTVEINLPRVFFKQYEIIGSSMGSYEEFDQLLSIVDAGLPIHIDSVYSLNEYDQALDKLTRGAHLGKIVLDHGVVR</sequence>
<dbReference type="AlphaFoldDB" id="A0A6J6EGA2"/>
<evidence type="ECO:0000256" key="1">
    <source>
        <dbReference type="ARBA" id="ARBA00022857"/>
    </source>
</evidence>
<gene>
    <name evidence="3" type="ORF">UFOPK1572_01426</name>
</gene>